<evidence type="ECO:0000259" key="1">
    <source>
        <dbReference type="Pfam" id="PF04015"/>
    </source>
</evidence>
<evidence type="ECO:0000313" key="3">
    <source>
        <dbReference type="Proteomes" id="UP000006695"/>
    </source>
</evidence>
<dbReference type="EMBL" id="CP000698">
    <property type="protein sequence ID" value="ABQ24567.1"/>
    <property type="molecule type" value="Genomic_DNA"/>
</dbReference>
<dbReference type="STRING" id="351605.Gura_0351"/>
<dbReference type="AlphaFoldDB" id="A5GCX4"/>
<proteinExistence type="predicted"/>
<gene>
    <name evidence="2" type="ordered locus">Gura_0351</name>
</gene>
<dbReference type="HOGENOM" id="CLU_066599_0_0_7"/>
<reference evidence="2 3" key="1">
    <citation type="submission" date="2007-05" db="EMBL/GenBank/DDBJ databases">
        <title>Complete sequence of Geobacter uraniireducens Rf4.</title>
        <authorList>
            <consortium name="US DOE Joint Genome Institute"/>
            <person name="Copeland A."/>
            <person name="Lucas S."/>
            <person name="Lapidus A."/>
            <person name="Barry K."/>
            <person name="Detter J.C."/>
            <person name="Glavina del Rio T."/>
            <person name="Hammon N."/>
            <person name="Israni S."/>
            <person name="Dalin E."/>
            <person name="Tice H."/>
            <person name="Pitluck S."/>
            <person name="Chertkov O."/>
            <person name="Brettin T."/>
            <person name="Bruce D."/>
            <person name="Han C."/>
            <person name="Schmutz J."/>
            <person name="Larimer F."/>
            <person name="Land M."/>
            <person name="Hauser L."/>
            <person name="Kyrpides N."/>
            <person name="Mikhailova N."/>
            <person name="Shelobolina E."/>
            <person name="Aklujkar M."/>
            <person name="Lovley D."/>
            <person name="Richardson P."/>
        </authorList>
    </citation>
    <scope>NUCLEOTIDE SEQUENCE [LARGE SCALE GENOMIC DNA]</scope>
    <source>
        <strain evidence="2 3">Rf4</strain>
    </source>
</reference>
<protein>
    <recommendedName>
        <fullName evidence="1">DUF362 domain-containing protein</fullName>
    </recommendedName>
</protein>
<accession>A5GCX4</accession>
<dbReference type="KEGG" id="gur:Gura_0351"/>
<keyword evidence="3" id="KW-1185">Reference proteome</keyword>
<organism evidence="2 3">
    <name type="scientific">Geotalea uraniireducens (strain Rf4)</name>
    <name type="common">Geobacter uraniireducens</name>
    <dbReference type="NCBI Taxonomy" id="351605"/>
    <lineage>
        <taxon>Bacteria</taxon>
        <taxon>Pseudomonadati</taxon>
        <taxon>Thermodesulfobacteriota</taxon>
        <taxon>Desulfuromonadia</taxon>
        <taxon>Geobacterales</taxon>
        <taxon>Geobacteraceae</taxon>
        <taxon>Geotalea</taxon>
    </lineage>
</organism>
<dbReference type="Proteomes" id="UP000006695">
    <property type="component" value="Chromosome"/>
</dbReference>
<sequence length="333" mass="35858">MNRRQFMQSVVAGTVGLMSGEVLAGNTTGHGLPRAAGPTRTRVALVRTDNRATGIKRAIRLLGANPVAGKRVLLKPNFNTADLFPASTHNDTLVQLIAELRGMGAKAVTIGERSGPPDTADVLRDKGIIELCKRLDVGLINFEELTPESWTKVIPPASHWNDGFLMARPVLDAECVVVTCCLKTHGYGGVFTMSLKNSIGFVHKKNMRELHTSFLSQRKMIAEVNVSYRPALILLDGIEAFVDKGPMEGPKKRADVILAGTDRIAIDAVGLAVLKELGSNRAIMDTTIFAQEQIARAVELGLGVKGPGAIEIVSDDEAGRSYSEKLRQILAKG</sequence>
<dbReference type="RefSeq" id="WP_011937293.1">
    <property type="nucleotide sequence ID" value="NC_009483.1"/>
</dbReference>
<dbReference type="Pfam" id="PF04015">
    <property type="entry name" value="DUF362"/>
    <property type="match status" value="1"/>
</dbReference>
<feature type="domain" description="DUF362" evidence="1">
    <location>
        <begin position="72"/>
        <end position="271"/>
    </location>
</feature>
<name>A5GCX4_GEOUR</name>
<dbReference type="InterPro" id="IPR007160">
    <property type="entry name" value="DUF362"/>
</dbReference>
<dbReference type="OrthoDB" id="9800016at2"/>
<evidence type="ECO:0000313" key="2">
    <source>
        <dbReference type="EMBL" id="ABQ24567.1"/>
    </source>
</evidence>